<dbReference type="EMBL" id="MLQM01000056">
    <property type="protein sequence ID" value="OHV03958.1"/>
    <property type="molecule type" value="Genomic_DNA"/>
</dbReference>
<keyword evidence="2" id="KW-0479">Metal-binding</keyword>
<dbReference type="Gene3D" id="2.60.120.650">
    <property type="entry name" value="Cupin"/>
    <property type="match status" value="1"/>
</dbReference>
<accession>A0A1S1NE52</accession>
<dbReference type="PANTHER" id="PTHR13096">
    <property type="entry name" value="MINA53 MYC INDUCED NUCLEAR ANTIGEN"/>
    <property type="match status" value="1"/>
</dbReference>
<dbReference type="AlphaFoldDB" id="A0A1S1NE52"/>
<dbReference type="PANTHER" id="PTHR13096:SF8">
    <property type="entry name" value="RIBOSOMAL OXYGENASE 1"/>
    <property type="match status" value="1"/>
</dbReference>
<evidence type="ECO:0000256" key="3">
    <source>
        <dbReference type="ARBA" id="ARBA00023004"/>
    </source>
</evidence>
<reference evidence="5 6" key="1">
    <citation type="submission" date="2016-10" db="EMBL/GenBank/DDBJ databases">
        <title>Genome sequence of Mycobacterium talmonii.</title>
        <authorList>
            <person name="Greninger A.L."/>
            <person name="Elliott B."/>
            <person name="Vasireddy S."/>
            <person name="Vasireddy R."/>
        </authorList>
    </citation>
    <scope>NUCLEOTIDE SEQUENCE [LARGE SCALE GENOMIC DNA]</scope>
    <source>
        <strain evidence="6">NE-TNMC-100812</strain>
    </source>
</reference>
<name>A0A1S1NE52_9MYCO</name>
<organism evidence="5 6">
    <name type="scientific">Mycobacterium talmoniae</name>
    <dbReference type="NCBI Taxonomy" id="1858794"/>
    <lineage>
        <taxon>Bacteria</taxon>
        <taxon>Bacillati</taxon>
        <taxon>Actinomycetota</taxon>
        <taxon>Actinomycetes</taxon>
        <taxon>Mycobacteriales</taxon>
        <taxon>Mycobacteriaceae</taxon>
        <taxon>Mycobacterium</taxon>
    </lineage>
</organism>
<evidence type="ECO:0000313" key="5">
    <source>
        <dbReference type="EMBL" id="OHV03958.1"/>
    </source>
</evidence>
<comment type="caution">
    <text evidence="5">The sequence shown here is derived from an EMBL/GenBank/DDBJ whole genome shotgun (WGS) entry which is preliminary data.</text>
</comment>
<dbReference type="PROSITE" id="PS51184">
    <property type="entry name" value="JMJC"/>
    <property type="match status" value="1"/>
</dbReference>
<keyword evidence="6" id="KW-1185">Reference proteome</keyword>
<dbReference type="SUPFAM" id="SSF51197">
    <property type="entry name" value="Clavaminate synthase-like"/>
    <property type="match status" value="1"/>
</dbReference>
<evidence type="ECO:0000256" key="2">
    <source>
        <dbReference type="ARBA" id="ARBA00022723"/>
    </source>
</evidence>
<gene>
    <name evidence="5" type="ORF">BKN37_12455</name>
</gene>
<dbReference type="InterPro" id="IPR039994">
    <property type="entry name" value="NO66-like"/>
</dbReference>
<evidence type="ECO:0000259" key="4">
    <source>
        <dbReference type="PROSITE" id="PS51184"/>
    </source>
</evidence>
<dbReference type="Proteomes" id="UP000179734">
    <property type="component" value="Unassembled WGS sequence"/>
</dbReference>
<comment type="cofactor">
    <cofactor evidence="1">
        <name>Fe(2+)</name>
        <dbReference type="ChEBI" id="CHEBI:29033"/>
    </cofactor>
</comment>
<keyword evidence="3" id="KW-0408">Iron</keyword>
<dbReference type="InterPro" id="IPR003347">
    <property type="entry name" value="JmjC_dom"/>
</dbReference>
<evidence type="ECO:0000256" key="1">
    <source>
        <dbReference type="ARBA" id="ARBA00001954"/>
    </source>
</evidence>
<dbReference type="GO" id="GO:0046872">
    <property type="term" value="F:metal ion binding"/>
    <property type="evidence" value="ECO:0007669"/>
    <property type="project" value="UniProtKB-KW"/>
</dbReference>
<proteinExistence type="predicted"/>
<sequence length="398" mass="43532">MRDEEGTVEFSLAWLLHPLPVQTFLDDIWGARPYHVPRSAPNYFDRLLHGPSAVDELLEHVRPDPSTVRLVKGGEDLDLAAYRNADGSLDLGRVRTAVADGYTIVLNALDGYVRTLGALSHAIEAELNFPTRVNGYVTPPEARGFVPHYDPHDVVVLQIHGSKLWHVSTGEPVAPHQMLGRDMTPTLESPTELRLEAGDVLYLPRGLVHGAETQSEQSVHLTVGIHAPTVLTLLTHVLHALSVRDDRVNARLPPRHLDDADVRASLGDLVRDVAKTVDDPRVIADGLDTMEEILVQRGRCPPVGQISNAVGIDGDTRVVKYQPLYSRVVSGAGGVALQFAQLSIKLASDQKAALLFLSRNTEPFRVRDLPGLGAAQQVELVRTLITTGFLTRLPDDES</sequence>
<feature type="domain" description="JmjC" evidence="4">
    <location>
        <begin position="105"/>
        <end position="242"/>
    </location>
</feature>
<evidence type="ECO:0000313" key="6">
    <source>
        <dbReference type="Proteomes" id="UP000179734"/>
    </source>
</evidence>
<protein>
    <submittedName>
        <fullName evidence="5">Cupin</fullName>
    </submittedName>
</protein>
<dbReference type="Pfam" id="PF08007">
    <property type="entry name" value="JmjC_2"/>
    <property type="match status" value="1"/>
</dbReference>